<sequence>MSEATIAVTGATGRLGARVAHRLAEAGLPQRLLVRDPSRAPELPGAQVRRAAYGDRAAAIDALSGVDTLFMVSGAESAERVAEHRTFIDAAVAAGVRRLVYTSFYGASPDATFTLARDHWATEQHLRDTPLAWTFLRNNLYLEMLPLFAGNDGMLRGPAGDGRVAGVAIDDVADVATLVLREPGRHDGQVYELSGPQALTLEQVAEIITFVTGRETGYHDESVEEAYASRAVYEAPDWQVEAWVSTYLAIRDGSLATVTDTVERLTGVAPLTLDDLLRLG</sequence>
<dbReference type="InterPro" id="IPR008030">
    <property type="entry name" value="NmrA-like"/>
</dbReference>
<dbReference type="InterPro" id="IPR052718">
    <property type="entry name" value="NmrA-type_oxidoreductase"/>
</dbReference>
<dbReference type="PANTHER" id="PTHR47129:SF1">
    <property type="entry name" value="NMRA-LIKE DOMAIN-CONTAINING PROTEIN"/>
    <property type="match status" value="1"/>
</dbReference>
<dbReference type="EC" id="1.6.5.2" evidence="2"/>
<dbReference type="Gene3D" id="3.90.25.10">
    <property type="entry name" value="UDP-galactose 4-epimerase, domain 1"/>
    <property type="match status" value="1"/>
</dbReference>
<evidence type="ECO:0000313" key="3">
    <source>
        <dbReference type="Proteomes" id="UP001596392"/>
    </source>
</evidence>
<keyword evidence="3" id="KW-1185">Reference proteome</keyword>
<dbReference type="PANTHER" id="PTHR47129">
    <property type="entry name" value="QUINONE OXIDOREDUCTASE 2"/>
    <property type="match status" value="1"/>
</dbReference>
<evidence type="ECO:0000313" key="2">
    <source>
        <dbReference type="EMBL" id="MFC7246894.1"/>
    </source>
</evidence>
<evidence type="ECO:0000259" key="1">
    <source>
        <dbReference type="Pfam" id="PF05368"/>
    </source>
</evidence>
<feature type="domain" description="NmrA-like" evidence="1">
    <location>
        <begin position="4"/>
        <end position="221"/>
    </location>
</feature>
<dbReference type="EMBL" id="JBHTAC010000046">
    <property type="protein sequence ID" value="MFC7246894.1"/>
    <property type="molecule type" value="Genomic_DNA"/>
</dbReference>
<dbReference type="GO" id="GO:0003955">
    <property type="term" value="F:NAD(P)H dehydrogenase (quinone) activity"/>
    <property type="evidence" value="ECO:0007669"/>
    <property type="project" value="UniProtKB-EC"/>
</dbReference>
<keyword evidence="2" id="KW-0560">Oxidoreductase</keyword>
<dbReference type="Pfam" id="PF05368">
    <property type="entry name" value="NmrA"/>
    <property type="match status" value="1"/>
</dbReference>
<dbReference type="CDD" id="cd05269">
    <property type="entry name" value="TMR_SDR_a"/>
    <property type="match status" value="1"/>
</dbReference>
<dbReference type="Proteomes" id="UP001596392">
    <property type="component" value="Unassembled WGS sequence"/>
</dbReference>
<organism evidence="2 3">
    <name type="scientific">Catellatospora aurea</name>
    <dbReference type="NCBI Taxonomy" id="1337874"/>
    <lineage>
        <taxon>Bacteria</taxon>
        <taxon>Bacillati</taxon>
        <taxon>Actinomycetota</taxon>
        <taxon>Actinomycetes</taxon>
        <taxon>Micromonosporales</taxon>
        <taxon>Micromonosporaceae</taxon>
        <taxon>Catellatospora</taxon>
    </lineage>
</organism>
<dbReference type="Gene3D" id="3.40.50.720">
    <property type="entry name" value="NAD(P)-binding Rossmann-like Domain"/>
    <property type="match status" value="1"/>
</dbReference>
<comment type="caution">
    <text evidence="2">The sequence shown here is derived from an EMBL/GenBank/DDBJ whole genome shotgun (WGS) entry which is preliminary data.</text>
</comment>
<proteinExistence type="predicted"/>
<reference evidence="3" key="1">
    <citation type="journal article" date="2019" name="Int. J. Syst. Evol. Microbiol.">
        <title>The Global Catalogue of Microorganisms (GCM) 10K type strain sequencing project: providing services to taxonomists for standard genome sequencing and annotation.</title>
        <authorList>
            <consortium name="The Broad Institute Genomics Platform"/>
            <consortium name="The Broad Institute Genome Sequencing Center for Infectious Disease"/>
            <person name="Wu L."/>
            <person name="Ma J."/>
        </authorList>
    </citation>
    <scope>NUCLEOTIDE SEQUENCE [LARGE SCALE GENOMIC DNA]</scope>
    <source>
        <strain evidence="3">CGMCC 1.9106</strain>
    </source>
</reference>
<protein>
    <submittedName>
        <fullName evidence="2">SDR family oxidoreductase</fullName>
        <ecNumber evidence="2">1.6.5.2</ecNumber>
    </submittedName>
</protein>
<dbReference type="RefSeq" id="WP_376809674.1">
    <property type="nucleotide sequence ID" value="NZ_JBHTAC010000046.1"/>
</dbReference>
<gene>
    <name evidence="2" type="ORF">ACFQO7_30825</name>
</gene>
<dbReference type="InterPro" id="IPR036291">
    <property type="entry name" value="NAD(P)-bd_dom_sf"/>
</dbReference>
<accession>A0ABW2H6I5</accession>
<name>A0ABW2H6I5_9ACTN</name>
<dbReference type="SUPFAM" id="SSF51735">
    <property type="entry name" value="NAD(P)-binding Rossmann-fold domains"/>
    <property type="match status" value="1"/>
</dbReference>